<dbReference type="AlphaFoldDB" id="K0YPB5"/>
<accession>K0YPB5</accession>
<dbReference type="Pfam" id="PF02467">
    <property type="entry name" value="Whib"/>
    <property type="match status" value="1"/>
</dbReference>
<dbReference type="Proteomes" id="UP000006075">
    <property type="component" value="Unassembled WGS sequence"/>
</dbReference>
<dbReference type="InterPro" id="IPR034768">
    <property type="entry name" value="4FE4S_WBL"/>
</dbReference>
<dbReference type="PATRIC" id="fig|888439.3.peg.1831"/>
<gene>
    <name evidence="2" type="ORF">HMPREF9240_01823</name>
</gene>
<evidence type="ECO:0000313" key="3">
    <source>
        <dbReference type="Proteomes" id="UP000006075"/>
    </source>
</evidence>
<dbReference type="EMBL" id="AGWP01000009">
    <property type="protein sequence ID" value="EJZ85336.1"/>
    <property type="molecule type" value="Genomic_DNA"/>
</dbReference>
<proteinExistence type="predicted"/>
<dbReference type="OrthoDB" id="8104048at2"/>
<sequence>MITTPKIGALTTLLQYADPPCRTNPDAWFPDTCRLTSENVAALHACHHCPLMYACQQAADQLEGSRHRKALHGIWGGETPTQRYARRKDRTPPVLQLCEDALPTCQACGLKMRPYGEEGAQFPDSVPTLGGPVCVNCTPQEENEKGEETAWTPHNR</sequence>
<evidence type="ECO:0000313" key="2">
    <source>
        <dbReference type="EMBL" id="EJZ85336.1"/>
    </source>
</evidence>
<comment type="caution">
    <text evidence="2">The sequence shown here is derived from an EMBL/GenBank/DDBJ whole genome shotgun (WGS) entry which is preliminary data.</text>
</comment>
<evidence type="ECO:0000259" key="1">
    <source>
        <dbReference type="PROSITE" id="PS51674"/>
    </source>
</evidence>
<reference evidence="2 3" key="1">
    <citation type="submission" date="2012-07" db="EMBL/GenBank/DDBJ databases">
        <title>The Genome Sequence of Actinomyces neuii subsp. anitratus BVS029A5.</title>
        <authorList>
            <consortium name="The Broad Institute Genome Sequencing Platform"/>
            <person name="Earl A."/>
            <person name="Ward D."/>
            <person name="Feldgarden M."/>
            <person name="Gevers D."/>
            <person name="Saerens B."/>
            <person name="Vaneechoutte M."/>
            <person name="Walker B."/>
            <person name="Young S.K."/>
            <person name="Zeng Q."/>
            <person name="Gargeya S."/>
            <person name="Fitzgerald M."/>
            <person name="Haas B."/>
            <person name="Abouelleil A."/>
            <person name="Alvarado L."/>
            <person name="Arachchi H.M."/>
            <person name="Berlin A."/>
            <person name="Chapman S.B."/>
            <person name="Goldberg J."/>
            <person name="Griggs A."/>
            <person name="Gujja S."/>
            <person name="Hansen M."/>
            <person name="Howarth C."/>
            <person name="Imamovic A."/>
            <person name="Larimer J."/>
            <person name="McCowen C."/>
            <person name="Montmayeur A."/>
            <person name="Murphy C."/>
            <person name="Neiman D."/>
            <person name="Pearson M."/>
            <person name="Priest M."/>
            <person name="Roberts A."/>
            <person name="Saif S."/>
            <person name="Shea T."/>
            <person name="Sisk P."/>
            <person name="Sykes S."/>
            <person name="Wortman J."/>
            <person name="Nusbaum C."/>
            <person name="Birren B."/>
        </authorList>
    </citation>
    <scope>NUCLEOTIDE SEQUENCE [LARGE SCALE GENOMIC DNA]</scope>
    <source>
        <strain evidence="2 3">BVS029A5</strain>
    </source>
</reference>
<dbReference type="PROSITE" id="PS51674">
    <property type="entry name" value="4FE4S_WBL"/>
    <property type="match status" value="1"/>
</dbReference>
<name>K0YPB5_9ACTO</name>
<dbReference type="RefSeq" id="WP_004808243.1">
    <property type="nucleotide sequence ID" value="NZ_JH815217.1"/>
</dbReference>
<organism evidence="2 3">
    <name type="scientific">Winkia neuii BV029A5</name>
    <dbReference type="NCBI Taxonomy" id="888439"/>
    <lineage>
        <taxon>Bacteria</taxon>
        <taxon>Bacillati</taxon>
        <taxon>Actinomycetota</taxon>
        <taxon>Actinomycetes</taxon>
        <taxon>Actinomycetales</taxon>
        <taxon>Actinomycetaceae</taxon>
        <taxon>Winkia</taxon>
    </lineage>
</organism>
<keyword evidence="3" id="KW-1185">Reference proteome</keyword>
<feature type="domain" description="4Fe-4S Wbl-type" evidence="1">
    <location>
        <begin position="20"/>
        <end position="85"/>
    </location>
</feature>
<dbReference type="HOGENOM" id="CLU_1682896_0_0_11"/>
<protein>
    <recommendedName>
        <fullName evidence="1">4Fe-4S Wbl-type domain-containing protein</fullName>
    </recommendedName>
</protein>